<evidence type="ECO:0000256" key="1">
    <source>
        <dbReference type="ARBA" id="ARBA00022723"/>
    </source>
</evidence>
<organism evidence="6 7">
    <name type="scientific">Zancudomyces culisetae</name>
    <name type="common">Gut fungus</name>
    <name type="synonym">Smittium culisetae</name>
    <dbReference type="NCBI Taxonomy" id="1213189"/>
    <lineage>
        <taxon>Eukaryota</taxon>
        <taxon>Fungi</taxon>
        <taxon>Fungi incertae sedis</taxon>
        <taxon>Zoopagomycota</taxon>
        <taxon>Kickxellomycotina</taxon>
        <taxon>Harpellomycetes</taxon>
        <taxon>Harpellales</taxon>
        <taxon>Legeriomycetaceae</taxon>
        <taxon>Zancudomyces</taxon>
    </lineage>
</organism>
<dbReference type="PROSITE" id="PS00344">
    <property type="entry name" value="GATA_ZN_FINGER_1"/>
    <property type="match status" value="1"/>
</dbReference>
<evidence type="ECO:0000256" key="3">
    <source>
        <dbReference type="ARBA" id="ARBA00022833"/>
    </source>
</evidence>
<dbReference type="SUPFAM" id="SSF57716">
    <property type="entry name" value="Glucocorticoid receptor-like (DNA-binding domain)"/>
    <property type="match status" value="1"/>
</dbReference>
<keyword evidence="2 4" id="KW-0863">Zinc-finger</keyword>
<keyword evidence="3" id="KW-0862">Zinc</keyword>
<proteinExistence type="predicted"/>
<accession>A0A1R1PIP4</accession>
<keyword evidence="1" id="KW-0479">Metal-binding</keyword>
<dbReference type="PANTHER" id="PTHR47255:SF4">
    <property type="entry name" value="GATA ZINC FINGER DOMAIN-CONTAINING PROTEIN 12"/>
    <property type="match status" value="1"/>
</dbReference>
<protein>
    <submittedName>
        <fullName evidence="6">GATA zinc finger domain-containing protein 12</fullName>
    </submittedName>
</protein>
<dbReference type="OrthoDB" id="2162994at2759"/>
<sequence>MEGDNCFWAILQAKSLKFCVVPEEVKLNHSFKKYEDVLNSRLYDYMHPEDSSRARKDLIDFFESDQILGNLISCRLKNPYHDGPAETNYIRRSSEPNIAFRNANIDNMFERRGSLSQSTIEQHPEDPTYQASSFINRDVNPKGMYVNKRVRAILENDFYPSPSFGEYNVAHLGLYLISKSLVLVFCHFESNGANCRCVHGEMSDIDLANINFVEDGMYRIREKKNEVASIVNIVSDTERPKDQMYSRNLQVYRRTDERLAAVCPRITFENFFRTSIRNCIGTKVQDLYSANLEEEFSILKQRIDSSVQINSTITTFDKFRQEIPVKIIAFMWGTQLFLNVQYLEERNFERFFTPDAVESSSKWNEPQATDDFESARNQYTKNGSTHPGVGLPGLNQLLDEDLDEPKFKRRFSTYSYSMEGSNAGRRFSVPENRYSTALVKDDFPKPLTPSLAFPYPQLRRPATTNGFVSDNQTSVRSVPFDQTRLHPRGVGTRDDCILTRNTPSLNPPIVYRSPLPPTHHSILDPSVKHDGVYPHGVDNLSSQNQPLHRDNNHMYNYGKPKDLRTTMSYTHTPNHLIATSYSFDSSPSPLPPRIYKNFYVTGNGKMGESRIHKKDAIKMCQNCGVTSSPEWRRGPNGHKTLCNACGLRYSRSQKRFNSANNVCKKL</sequence>
<dbReference type="AlphaFoldDB" id="A0A1R1PIP4"/>
<dbReference type="InterPro" id="IPR052138">
    <property type="entry name" value="GATA_ZnFinger_Domain"/>
</dbReference>
<evidence type="ECO:0000256" key="2">
    <source>
        <dbReference type="ARBA" id="ARBA00022771"/>
    </source>
</evidence>
<evidence type="ECO:0000313" key="6">
    <source>
        <dbReference type="EMBL" id="OMH80854.1"/>
    </source>
</evidence>
<evidence type="ECO:0000313" key="7">
    <source>
        <dbReference type="Proteomes" id="UP000188320"/>
    </source>
</evidence>
<dbReference type="Proteomes" id="UP000188320">
    <property type="component" value="Unassembled WGS sequence"/>
</dbReference>
<dbReference type="CDD" id="cd00202">
    <property type="entry name" value="ZnF_GATA"/>
    <property type="match status" value="1"/>
</dbReference>
<evidence type="ECO:0000259" key="5">
    <source>
        <dbReference type="PROSITE" id="PS50114"/>
    </source>
</evidence>
<gene>
    <name evidence="6" type="ORF">AX774_g5694</name>
</gene>
<dbReference type="Pfam" id="PF00320">
    <property type="entry name" value="GATA"/>
    <property type="match status" value="1"/>
</dbReference>
<dbReference type="InterPro" id="IPR013088">
    <property type="entry name" value="Znf_NHR/GATA"/>
</dbReference>
<dbReference type="PANTHER" id="PTHR47255">
    <property type="entry name" value="GATA TRANSCRIPTION FACTOR 22-RELATED"/>
    <property type="match status" value="1"/>
</dbReference>
<dbReference type="PROSITE" id="PS50114">
    <property type="entry name" value="GATA_ZN_FINGER_2"/>
    <property type="match status" value="1"/>
</dbReference>
<dbReference type="InterPro" id="IPR000679">
    <property type="entry name" value="Znf_GATA"/>
</dbReference>
<comment type="caution">
    <text evidence="6">The sequence shown here is derived from an EMBL/GenBank/DDBJ whole genome shotgun (WGS) entry which is preliminary data.</text>
</comment>
<dbReference type="GO" id="GO:0043565">
    <property type="term" value="F:sequence-specific DNA binding"/>
    <property type="evidence" value="ECO:0007669"/>
    <property type="project" value="InterPro"/>
</dbReference>
<dbReference type="SMART" id="SM00401">
    <property type="entry name" value="ZnF_GATA"/>
    <property type="match status" value="1"/>
</dbReference>
<feature type="domain" description="GATA-type" evidence="5">
    <location>
        <begin position="614"/>
        <end position="649"/>
    </location>
</feature>
<name>A0A1R1PIP4_ZANCU</name>
<dbReference type="GO" id="GO:0008270">
    <property type="term" value="F:zinc ion binding"/>
    <property type="evidence" value="ECO:0007669"/>
    <property type="project" value="UniProtKB-KW"/>
</dbReference>
<reference evidence="7" key="1">
    <citation type="submission" date="2017-01" db="EMBL/GenBank/DDBJ databases">
        <authorList>
            <person name="Wang Y."/>
            <person name="White M."/>
            <person name="Kvist S."/>
            <person name="Moncalvo J.-M."/>
        </authorList>
    </citation>
    <scope>NUCLEOTIDE SEQUENCE [LARGE SCALE GENOMIC DNA]</scope>
    <source>
        <strain evidence="7">COL-18-3</strain>
    </source>
</reference>
<keyword evidence="7" id="KW-1185">Reference proteome</keyword>
<evidence type="ECO:0000256" key="4">
    <source>
        <dbReference type="PROSITE-ProRule" id="PRU00094"/>
    </source>
</evidence>
<dbReference type="GO" id="GO:0006355">
    <property type="term" value="P:regulation of DNA-templated transcription"/>
    <property type="evidence" value="ECO:0007669"/>
    <property type="project" value="InterPro"/>
</dbReference>
<dbReference type="Gene3D" id="3.30.50.10">
    <property type="entry name" value="Erythroid Transcription Factor GATA-1, subunit A"/>
    <property type="match status" value="1"/>
</dbReference>
<dbReference type="EMBL" id="LSSK01001062">
    <property type="protein sequence ID" value="OMH80854.1"/>
    <property type="molecule type" value="Genomic_DNA"/>
</dbReference>